<accession>I0GU16</accession>
<organism evidence="3 4">
    <name type="scientific">Selenomonas ruminantium subsp. lactilytica (strain NBRC 103574 / TAM6421)</name>
    <dbReference type="NCBI Taxonomy" id="927704"/>
    <lineage>
        <taxon>Bacteria</taxon>
        <taxon>Bacillati</taxon>
        <taxon>Bacillota</taxon>
        <taxon>Negativicutes</taxon>
        <taxon>Selenomonadales</taxon>
        <taxon>Selenomonadaceae</taxon>
        <taxon>Selenomonas</taxon>
    </lineage>
</organism>
<dbReference type="InterPro" id="IPR050807">
    <property type="entry name" value="TransReg_Diox_bact_type"/>
</dbReference>
<dbReference type="GO" id="GO:0003700">
    <property type="term" value="F:DNA-binding transcription factor activity"/>
    <property type="evidence" value="ECO:0007669"/>
    <property type="project" value="TreeGrafter"/>
</dbReference>
<proteinExistence type="predicted"/>
<dbReference type="Gene3D" id="1.10.260.40">
    <property type="entry name" value="lambda repressor-like DNA-binding domains"/>
    <property type="match status" value="1"/>
</dbReference>
<name>I0GU16_SELRL</name>
<dbReference type="HOGENOM" id="CLU_1593409_0_0_9"/>
<dbReference type="PANTHER" id="PTHR46797:SF1">
    <property type="entry name" value="METHYLPHOSPHONATE SYNTHASE"/>
    <property type="match status" value="1"/>
</dbReference>
<protein>
    <submittedName>
        <fullName evidence="3">Putative transcriptional regulator</fullName>
    </submittedName>
</protein>
<dbReference type="OrthoDB" id="1666303at2"/>
<dbReference type="RefSeq" id="WP_014425672.1">
    <property type="nucleotide sequence ID" value="NC_017068.1"/>
</dbReference>
<dbReference type="AlphaFoldDB" id="I0GU16"/>
<dbReference type="EMBL" id="AP012292">
    <property type="protein sequence ID" value="BAL84253.1"/>
    <property type="molecule type" value="Genomic_DNA"/>
</dbReference>
<dbReference type="eggNOG" id="COG1476">
    <property type="taxonomic scope" value="Bacteria"/>
</dbReference>
<dbReference type="CDD" id="cd00093">
    <property type="entry name" value="HTH_XRE"/>
    <property type="match status" value="1"/>
</dbReference>
<dbReference type="SMART" id="SM00530">
    <property type="entry name" value="HTH_XRE"/>
    <property type="match status" value="1"/>
</dbReference>
<keyword evidence="1" id="KW-0238">DNA-binding</keyword>
<dbReference type="GO" id="GO:0003677">
    <property type="term" value="F:DNA binding"/>
    <property type="evidence" value="ECO:0007669"/>
    <property type="project" value="UniProtKB-KW"/>
</dbReference>
<sequence>MSFQNNLRQYREKLGITAKDFAAQLGINYGTYAGYETQGREPKYNVLCKIAAALNVSIDDLIGHTEHDFEYWQGFLMRLGLIIAPLESGKIAILSREPKDENDTGTVLGSFPPGEFLAMMEKIAPTAERKARDTVRNNVEIAIQQAFHEQIMNDEIQRIAKSIKTKN</sequence>
<feature type="domain" description="HTH cro/C1-type" evidence="2">
    <location>
        <begin position="7"/>
        <end position="61"/>
    </location>
</feature>
<dbReference type="PANTHER" id="PTHR46797">
    <property type="entry name" value="HTH-TYPE TRANSCRIPTIONAL REGULATOR"/>
    <property type="match status" value="1"/>
</dbReference>
<dbReference type="PATRIC" id="fig|927704.6.peg.2629"/>
<dbReference type="SUPFAM" id="SSF47413">
    <property type="entry name" value="lambda repressor-like DNA-binding domains"/>
    <property type="match status" value="1"/>
</dbReference>
<dbReference type="PROSITE" id="PS50943">
    <property type="entry name" value="HTH_CROC1"/>
    <property type="match status" value="1"/>
</dbReference>
<dbReference type="Proteomes" id="UP000007887">
    <property type="component" value="Chromosome"/>
</dbReference>
<reference evidence="3 4" key="1">
    <citation type="submission" date="2011-10" db="EMBL/GenBank/DDBJ databases">
        <title>Whole genome sequence of Selenomonas ruminantium subsp. lactilytica TAM6421.</title>
        <authorList>
            <person name="Oguchi A."/>
            <person name="Ankai A."/>
            <person name="Kaneko J."/>
            <person name="Yamada-Narita S."/>
            <person name="Fukui S."/>
            <person name="Takahashi M."/>
            <person name="Onodera T."/>
            <person name="Kojima S."/>
            <person name="Fushimi T."/>
            <person name="Abe N."/>
            <person name="Kamio Y."/>
            <person name="Yamazaki S."/>
            <person name="Fujita N."/>
        </authorList>
    </citation>
    <scope>NUCLEOTIDE SEQUENCE [LARGE SCALE GENOMIC DNA]</scope>
    <source>
        <strain evidence="4">NBRC 103574 / TAM6421</strain>
    </source>
</reference>
<evidence type="ECO:0000313" key="3">
    <source>
        <dbReference type="EMBL" id="BAL84253.1"/>
    </source>
</evidence>
<evidence type="ECO:0000256" key="1">
    <source>
        <dbReference type="ARBA" id="ARBA00023125"/>
    </source>
</evidence>
<gene>
    <name evidence="3" type="ordered locus">SELR_25450</name>
</gene>
<evidence type="ECO:0000259" key="2">
    <source>
        <dbReference type="PROSITE" id="PS50943"/>
    </source>
</evidence>
<dbReference type="GO" id="GO:0005829">
    <property type="term" value="C:cytosol"/>
    <property type="evidence" value="ECO:0007669"/>
    <property type="project" value="TreeGrafter"/>
</dbReference>
<dbReference type="KEGG" id="sri:SELR_25450"/>
<evidence type="ECO:0000313" key="4">
    <source>
        <dbReference type="Proteomes" id="UP000007887"/>
    </source>
</evidence>
<dbReference type="InterPro" id="IPR001387">
    <property type="entry name" value="Cro/C1-type_HTH"/>
</dbReference>
<dbReference type="InterPro" id="IPR010982">
    <property type="entry name" value="Lambda_DNA-bd_dom_sf"/>
</dbReference>
<dbReference type="Pfam" id="PF01381">
    <property type="entry name" value="HTH_3"/>
    <property type="match status" value="1"/>
</dbReference>